<evidence type="ECO:0000313" key="18">
    <source>
        <dbReference type="Proteomes" id="UP000310719"/>
    </source>
</evidence>
<comment type="pathway">
    <text evidence="4">Nucleotide-sugar biosynthesis; GDP-L-fucose biosynthesis via de novo pathway; GDP-L-fucose from GDP-alpha-D-mannose: step 1/2.</text>
</comment>
<comment type="cofactor">
    <cofactor evidence="2">
        <name>NADP(+)</name>
        <dbReference type="ChEBI" id="CHEBI:58349"/>
    </cofactor>
</comment>
<evidence type="ECO:0000256" key="11">
    <source>
        <dbReference type="ARBA" id="ARBA00023268"/>
    </source>
</evidence>
<evidence type="ECO:0000256" key="7">
    <source>
        <dbReference type="ARBA" id="ARBA00022857"/>
    </source>
</evidence>
<feature type="binding site" evidence="14">
    <location>
        <position position="479"/>
    </location>
    <ligand>
        <name>substrate</name>
    </ligand>
</feature>
<dbReference type="UniPathway" id="UPA00128">
    <property type="reaction ID" value="UER00191"/>
</dbReference>
<feature type="binding site" evidence="14">
    <location>
        <position position="472"/>
    </location>
    <ligand>
        <name>substrate</name>
    </ligand>
</feature>
<feature type="binding site" evidence="14">
    <location>
        <position position="410"/>
    </location>
    <ligand>
        <name>NADP(+)</name>
        <dbReference type="ChEBI" id="CHEBI:58349"/>
    </ligand>
</feature>
<dbReference type="InterPro" id="IPR036291">
    <property type="entry name" value="NAD(P)-bd_dom_sf"/>
</dbReference>
<keyword evidence="11 14" id="KW-0511">Multifunctional enzyme</keyword>
<comment type="function">
    <text evidence="14">Catalyzes the two-step NADP-dependent conversion of GDP-4-dehydro-6-deoxy-D-mannose to GDP-fucose, involving an epimerase and a reductase reaction.</text>
</comment>
<evidence type="ECO:0000256" key="10">
    <source>
        <dbReference type="ARBA" id="ARBA00023239"/>
    </source>
</evidence>
<dbReference type="Gene3D" id="3.40.50.720">
    <property type="entry name" value="NAD(P)-binding Rossmann-like Domain"/>
    <property type="match status" value="2"/>
</dbReference>
<feature type="binding site" evidence="14">
    <location>
        <position position="548"/>
    </location>
    <ligand>
        <name>substrate</name>
    </ligand>
</feature>
<dbReference type="FunFam" id="3.40.50.720:FF:000924">
    <property type="entry name" value="GDP-mannose 4,6 dehydratase"/>
    <property type="match status" value="1"/>
</dbReference>
<organism evidence="17 18">
    <name type="scientific">Leclercia adecarboxylata</name>
    <dbReference type="NCBI Taxonomy" id="83655"/>
    <lineage>
        <taxon>Bacteria</taxon>
        <taxon>Pseudomonadati</taxon>
        <taxon>Pseudomonadota</taxon>
        <taxon>Gammaproteobacteria</taxon>
        <taxon>Enterobacterales</taxon>
        <taxon>Enterobacteriaceae</taxon>
        <taxon>Leclercia</taxon>
    </lineage>
</organism>
<dbReference type="CDD" id="cd05260">
    <property type="entry name" value="GDP_MD_SDR_e"/>
    <property type="match status" value="1"/>
</dbReference>
<keyword evidence="7 14" id="KW-0521">NADP</keyword>
<feature type="binding site" evidence="14">
    <location>
        <position position="449"/>
    </location>
    <ligand>
        <name>NADP(+)</name>
        <dbReference type="ChEBI" id="CHEBI:58349"/>
    </ligand>
</feature>
<accession>A0A4U9I4R2</accession>
<gene>
    <name evidence="14 17" type="primary">fcl</name>
    <name evidence="17" type="ORF">NCTC13032_04884</name>
</gene>
<dbReference type="EMBL" id="LR590464">
    <property type="protein sequence ID" value="VTP71151.1"/>
    <property type="molecule type" value="Genomic_DNA"/>
</dbReference>
<dbReference type="PANTHER" id="PTHR43238:SF1">
    <property type="entry name" value="GDP-L-FUCOSE SYNTHASE"/>
    <property type="match status" value="1"/>
</dbReference>
<keyword evidence="8 14" id="KW-0560">Oxidoreductase</keyword>
<dbReference type="Proteomes" id="UP000310719">
    <property type="component" value="Chromosome"/>
</dbReference>
<feature type="domain" description="NAD(P)-binding" evidence="16">
    <location>
        <begin position="17"/>
        <end position="241"/>
    </location>
</feature>
<proteinExistence type="inferred from homology"/>
<evidence type="ECO:0000256" key="1">
    <source>
        <dbReference type="ARBA" id="ARBA00000188"/>
    </source>
</evidence>
<dbReference type="HAMAP" id="MF_00956">
    <property type="entry name" value="GDP_fucose_synth"/>
    <property type="match status" value="1"/>
</dbReference>
<evidence type="ECO:0000256" key="9">
    <source>
        <dbReference type="ARBA" id="ARBA00023235"/>
    </source>
</evidence>
<feature type="active site" description="Proton donor/acceptor" evidence="14">
    <location>
        <position position="406"/>
    </location>
</feature>
<dbReference type="AlphaFoldDB" id="A0A4U9I4R2"/>
<dbReference type="GO" id="GO:0050577">
    <property type="term" value="F:GDP-L-fucose synthase activity"/>
    <property type="evidence" value="ECO:0007669"/>
    <property type="project" value="UniProtKB-UniRule"/>
</dbReference>
<evidence type="ECO:0000313" key="17">
    <source>
        <dbReference type="EMBL" id="VTP71151.1"/>
    </source>
</evidence>
<dbReference type="Pfam" id="PF16363">
    <property type="entry name" value="GDP_Man_Dehyd"/>
    <property type="match status" value="1"/>
</dbReference>
<comment type="catalytic activity">
    <reaction evidence="1">
        <text>GDP-alpha-D-mannose = GDP-4-dehydro-alpha-D-rhamnose + H2O</text>
        <dbReference type="Rhea" id="RHEA:23820"/>
        <dbReference type="ChEBI" id="CHEBI:15377"/>
        <dbReference type="ChEBI" id="CHEBI:57527"/>
        <dbReference type="ChEBI" id="CHEBI:57964"/>
        <dbReference type="EC" id="4.2.1.47"/>
    </reaction>
</comment>
<dbReference type="GO" id="GO:0070401">
    <property type="term" value="F:NADP+ binding"/>
    <property type="evidence" value="ECO:0007669"/>
    <property type="project" value="UniProtKB-UniRule"/>
</dbReference>
<keyword evidence="10" id="KW-0456">Lyase</keyword>
<keyword evidence="9 14" id="KW-0413">Isomerase</keyword>
<comment type="function">
    <text evidence="13">Catalyzes the conversion of GDP-D-mannose to GDP-4-dehydro-6-deoxy-D-mannose.</text>
</comment>
<dbReference type="STRING" id="83655.APT61_07705"/>
<evidence type="ECO:0000259" key="16">
    <source>
        <dbReference type="Pfam" id="PF16363"/>
    </source>
</evidence>
<comment type="pathway">
    <text evidence="3 14">Nucleotide-sugar biosynthesis; GDP-L-fucose biosynthesis via de novo pathway; GDP-L-fucose from GDP-alpha-D-mannose: step 2/2.</text>
</comment>
<sequence>MQWVPCVCWKLSASSVWEKKTRFYQASTSELYGLVQEIPQKETTPFYPRSPYAVAKMYAYWITVNYRESYGIYACNGILFNHESPRRGETFVTRKITRAIANIAQGLESCLHLGNMDSLRDWGHAKDYVKMQWMMLQQEKPEDFVIATGVQYSVRQFVEMAAAQLGIKLRFEGTGVDEKGIVVSVTGHDAPGVKPGDVIVQVDPRYFRPAEVETLLGDPSKAHEKLGWKPEITLQEMVSEMVAHDLEAAKKHSLLKSHGYEVAIALESWSMSKQRIFVAGHRGMVGSAIVRQLEQRGDVELVLRTRDELNLLDPVAVQAFFADQRIDQVYLAAAKVGGIVANNTYPADFIYENMMIESNIIHAAHLHNVNKLLFLGSSCIYPKMAKQPIAESELLQGTLEATNEPYAIAKIAGIKLCESYNRQHGRDYRSVMPTNLYGPNDNFHPSNSHVIPALLRRFHEATANNAPEVVVWGSGTPMREFLHVDDMAAASIHVMELAREVWQENTEPMLSHINVGTGVDCTIRELAETIAQVVGYKGRVAFDASKPDGTPRKLLDVTRLHQLGWFHEVNLAQGLASTYQWFLENQQRFRG</sequence>
<evidence type="ECO:0000256" key="5">
    <source>
        <dbReference type="ARBA" id="ARBA00005959"/>
    </source>
</evidence>
<comment type="similarity">
    <text evidence="5 14">Belongs to the NAD(P)-dependent epimerase/dehydratase family. Fucose synthase subfamily.</text>
</comment>
<dbReference type="InterPro" id="IPR001509">
    <property type="entry name" value="Epimerase_deHydtase"/>
</dbReference>
<feature type="binding site" evidence="14">
    <location>
        <begin position="433"/>
        <end position="436"/>
    </location>
    <ligand>
        <name>NADP(+)</name>
        <dbReference type="ChEBI" id="CHEBI:58349"/>
    </ligand>
</feature>
<feature type="site" description="Important for catalytic activity" evidence="14">
    <location>
        <position position="377"/>
    </location>
</feature>
<feature type="binding site" evidence="14">
    <location>
        <begin position="280"/>
        <end position="286"/>
    </location>
    <ligand>
        <name>NADP(+)</name>
        <dbReference type="ChEBI" id="CHEBI:58349"/>
    </ligand>
</feature>
<dbReference type="FunFam" id="3.40.50.720:FF:000101">
    <property type="entry name" value="GDP-L-fucose synthase"/>
    <property type="match status" value="1"/>
</dbReference>
<dbReference type="Gene3D" id="3.90.25.10">
    <property type="entry name" value="UDP-galactose 4-epimerase, domain 1"/>
    <property type="match status" value="2"/>
</dbReference>
<dbReference type="InterPro" id="IPR028614">
    <property type="entry name" value="GDP_fucose/colitose_synth"/>
</dbReference>
<feature type="binding site" evidence="14">
    <location>
        <position position="457"/>
    </location>
    <ligand>
        <name>substrate</name>
    </ligand>
</feature>
<dbReference type="GO" id="GO:0016853">
    <property type="term" value="F:isomerase activity"/>
    <property type="evidence" value="ECO:0007669"/>
    <property type="project" value="UniProtKB-KW"/>
</dbReference>
<comment type="catalytic activity">
    <reaction evidence="12 14">
        <text>GDP-beta-L-fucose + NADP(+) = GDP-4-dehydro-alpha-D-rhamnose + NADPH + H(+)</text>
        <dbReference type="Rhea" id="RHEA:18885"/>
        <dbReference type="ChEBI" id="CHEBI:15378"/>
        <dbReference type="ChEBI" id="CHEBI:57273"/>
        <dbReference type="ChEBI" id="CHEBI:57783"/>
        <dbReference type="ChEBI" id="CHEBI:57964"/>
        <dbReference type="ChEBI" id="CHEBI:58349"/>
        <dbReference type="EC" id="1.1.1.271"/>
    </reaction>
</comment>
<dbReference type="EC" id="1.1.1.271" evidence="6 14"/>
<dbReference type="CDD" id="cd05239">
    <property type="entry name" value="GDP_FS_SDR_e"/>
    <property type="match status" value="1"/>
</dbReference>
<evidence type="ECO:0000256" key="3">
    <source>
        <dbReference type="ARBA" id="ARBA00004883"/>
    </source>
</evidence>
<evidence type="ECO:0000256" key="14">
    <source>
        <dbReference type="HAMAP-Rule" id="MF_00956"/>
    </source>
</evidence>
<evidence type="ECO:0000256" key="12">
    <source>
        <dbReference type="ARBA" id="ARBA00051935"/>
    </source>
</evidence>
<protein>
    <recommendedName>
        <fullName evidence="6 14">GDP-L-fucose synthase</fullName>
        <ecNumber evidence="6 14">1.1.1.271</ecNumber>
    </recommendedName>
    <alternativeName>
        <fullName evidence="14">GDP-4-keto-6-deoxy-D-mannose-3,5-epimerase-4-reductase</fullName>
    </alternativeName>
</protein>
<evidence type="ECO:0000256" key="4">
    <source>
        <dbReference type="ARBA" id="ARBA00004912"/>
    </source>
</evidence>
<dbReference type="Pfam" id="PF01370">
    <property type="entry name" value="Epimerase"/>
    <property type="match status" value="1"/>
</dbReference>
<dbReference type="InterPro" id="IPR016040">
    <property type="entry name" value="NAD(P)-bd_dom"/>
</dbReference>
<evidence type="ECO:0000259" key="15">
    <source>
        <dbReference type="Pfam" id="PF01370"/>
    </source>
</evidence>
<evidence type="ECO:0000256" key="2">
    <source>
        <dbReference type="ARBA" id="ARBA00001937"/>
    </source>
</evidence>
<feature type="domain" description="NAD-dependent epimerase/dehydratase" evidence="15">
    <location>
        <begin position="276"/>
        <end position="502"/>
    </location>
</feature>
<evidence type="ECO:0000256" key="8">
    <source>
        <dbReference type="ARBA" id="ARBA00023002"/>
    </source>
</evidence>
<dbReference type="GO" id="GO:0042351">
    <property type="term" value="P:'de novo' GDP-L-fucose biosynthetic process"/>
    <property type="evidence" value="ECO:0007669"/>
    <property type="project" value="UniProtKB-UniRule"/>
</dbReference>
<dbReference type="SUPFAM" id="SSF51735">
    <property type="entry name" value="NAD(P)-binding Rossmann-fold domains"/>
    <property type="match status" value="2"/>
</dbReference>
<evidence type="ECO:0000256" key="13">
    <source>
        <dbReference type="ARBA" id="ARBA00059383"/>
    </source>
</evidence>
<name>A0A4U9I4R2_9ENTR</name>
<dbReference type="GO" id="GO:0008446">
    <property type="term" value="F:GDP-mannose 4,6-dehydratase activity"/>
    <property type="evidence" value="ECO:0007669"/>
    <property type="project" value="UniProtKB-EC"/>
</dbReference>
<reference evidence="17 18" key="1">
    <citation type="submission" date="2019-05" db="EMBL/GenBank/DDBJ databases">
        <authorList>
            <consortium name="Pathogen Informatics"/>
        </authorList>
    </citation>
    <scope>NUCLEOTIDE SEQUENCE [LARGE SCALE GENOMIC DNA]</scope>
    <source>
        <strain evidence="17 18">NCTC13032</strain>
    </source>
</reference>
<feature type="site" description="Important for catalytic activity" evidence="14">
    <location>
        <position position="379"/>
    </location>
</feature>
<feature type="binding site" evidence="14">
    <location>
        <begin position="375"/>
        <end position="378"/>
    </location>
    <ligand>
        <name>NADP(+)</name>
        <dbReference type="ChEBI" id="CHEBI:58349"/>
    </ligand>
</feature>
<evidence type="ECO:0000256" key="6">
    <source>
        <dbReference type="ARBA" id="ARBA00012371"/>
    </source>
</evidence>
<dbReference type="PANTHER" id="PTHR43238">
    <property type="entry name" value="GDP-L-FUCOSE SYNTHASE"/>
    <property type="match status" value="1"/>
</dbReference>